<evidence type="ECO:0008006" key="3">
    <source>
        <dbReference type="Google" id="ProtNLM"/>
    </source>
</evidence>
<organism evidence="1 2">
    <name type="scientific">Georgenia muralis</name>
    <dbReference type="NCBI Taxonomy" id="154117"/>
    <lineage>
        <taxon>Bacteria</taxon>
        <taxon>Bacillati</taxon>
        <taxon>Actinomycetota</taxon>
        <taxon>Actinomycetes</taxon>
        <taxon>Micrococcales</taxon>
        <taxon>Bogoriellaceae</taxon>
        <taxon>Georgenia</taxon>
    </lineage>
</organism>
<dbReference type="Proteomes" id="UP000280726">
    <property type="component" value="Unassembled WGS sequence"/>
</dbReference>
<reference evidence="1 2" key="1">
    <citation type="submission" date="2018-11" db="EMBL/GenBank/DDBJ databases">
        <title>Sequencing the genomes of 1000 actinobacteria strains.</title>
        <authorList>
            <person name="Klenk H.-P."/>
        </authorList>
    </citation>
    <scope>NUCLEOTIDE SEQUENCE [LARGE SCALE GENOMIC DNA]</scope>
    <source>
        <strain evidence="1 2">DSM 14418</strain>
    </source>
</reference>
<evidence type="ECO:0000313" key="2">
    <source>
        <dbReference type="Proteomes" id="UP000280726"/>
    </source>
</evidence>
<dbReference type="EMBL" id="RKRA01000001">
    <property type="protein sequence ID" value="RPF26422.1"/>
    <property type="molecule type" value="Genomic_DNA"/>
</dbReference>
<name>A0A3N4ZL60_9MICO</name>
<comment type="caution">
    <text evidence="1">The sequence shown here is derived from an EMBL/GenBank/DDBJ whole genome shotgun (WGS) entry which is preliminary data.</text>
</comment>
<gene>
    <name evidence="1" type="ORF">EDD32_0862</name>
</gene>
<dbReference type="OrthoDB" id="3689408at2"/>
<sequence length="160" mass="17184">MTTDLPELPPEDADLLELLRAEWERRDPPAQDLADRVILALALTDLDAELARLEAEVDLPVGARAAEPTRSLTFTSEHASVMVTLTPRTAGRFRLDGWVAPAFAGQVELRRAGDGDDRAAVDDDGRFVLDDVAAGLVQLVYVPAPGGDLVRPVAAPPVQL</sequence>
<evidence type="ECO:0000313" key="1">
    <source>
        <dbReference type="EMBL" id="RPF26422.1"/>
    </source>
</evidence>
<keyword evidence="2" id="KW-1185">Reference proteome</keyword>
<dbReference type="RefSeq" id="WP_123914973.1">
    <property type="nucleotide sequence ID" value="NZ_RKRA01000001.1"/>
</dbReference>
<dbReference type="AlphaFoldDB" id="A0A3N4ZL60"/>
<proteinExistence type="predicted"/>
<accession>A0A3N4ZL60</accession>
<protein>
    <recommendedName>
        <fullName evidence="3">Carboxypeptidase regulatory-like domain-containing protein</fullName>
    </recommendedName>
</protein>